<dbReference type="GO" id="GO:0032196">
    <property type="term" value="P:transposition"/>
    <property type="evidence" value="ECO:0007669"/>
    <property type="project" value="TreeGrafter"/>
</dbReference>
<dbReference type="PANTHER" id="PTHR10948">
    <property type="entry name" value="TRANSPOSASE"/>
    <property type="match status" value="1"/>
</dbReference>
<evidence type="ECO:0000256" key="1">
    <source>
        <dbReference type="SAM" id="MobiDB-lite"/>
    </source>
</evidence>
<dbReference type="InterPro" id="IPR051917">
    <property type="entry name" value="Transposase-Integrase"/>
</dbReference>
<protein>
    <submittedName>
        <fullName evidence="3">Helix-turn-helix domain-containing protein</fullName>
    </submittedName>
</protein>
<feature type="domain" description="Transposase IS30-like HTH" evidence="2">
    <location>
        <begin position="3"/>
        <end position="46"/>
    </location>
</feature>
<dbReference type="PANTHER" id="PTHR10948:SF23">
    <property type="entry name" value="TRANSPOSASE INSI FOR INSERTION SEQUENCE ELEMENT IS30A-RELATED"/>
    <property type="match status" value="1"/>
</dbReference>
<name>A0A451A841_9GAMM</name>
<feature type="compositionally biased region" description="Basic and acidic residues" evidence="1">
    <location>
        <begin position="88"/>
        <end position="104"/>
    </location>
</feature>
<dbReference type="AlphaFoldDB" id="A0A451A841"/>
<gene>
    <name evidence="3" type="ORF">BECKTC1821F_GA0114240_10715</name>
</gene>
<evidence type="ECO:0000259" key="2">
    <source>
        <dbReference type="Pfam" id="PF13936"/>
    </source>
</evidence>
<evidence type="ECO:0000313" key="3">
    <source>
        <dbReference type="EMBL" id="VFK62203.1"/>
    </source>
</evidence>
<feature type="region of interest" description="Disordered" evidence="1">
    <location>
        <begin position="37"/>
        <end position="104"/>
    </location>
</feature>
<dbReference type="InterPro" id="IPR025246">
    <property type="entry name" value="IS30-like_HTH"/>
</dbReference>
<dbReference type="GO" id="GO:0004803">
    <property type="term" value="F:transposase activity"/>
    <property type="evidence" value="ECO:0007669"/>
    <property type="project" value="TreeGrafter"/>
</dbReference>
<reference evidence="3" key="1">
    <citation type="submission" date="2019-02" db="EMBL/GenBank/DDBJ databases">
        <authorList>
            <person name="Gruber-Vodicka R. H."/>
            <person name="Seah K. B. B."/>
        </authorList>
    </citation>
    <scope>NUCLEOTIDE SEQUENCE</scope>
    <source>
        <strain evidence="3">BECK_BZ126</strain>
    </source>
</reference>
<dbReference type="Pfam" id="PF13936">
    <property type="entry name" value="HTH_38"/>
    <property type="match status" value="1"/>
</dbReference>
<dbReference type="EMBL" id="CAADFW010000071">
    <property type="protein sequence ID" value="VFK62203.1"/>
    <property type="molecule type" value="Genomic_DNA"/>
</dbReference>
<proteinExistence type="predicted"/>
<feature type="compositionally biased region" description="Basic residues" evidence="1">
    <location>
        <begin position="46"/>
        <end position="58"/>
    </location>
</feature>
<organism evidence="3">
    <name type="scientific">Candidatus Kentrum sp. TC</name>
    <dbReference type="NCBI Taxonomy" id="2126339"/>
    <lineage>
        <taxon>Bacteria</taxon>
        <taxon>Pseudomonadati</taxon>
        <taxon>Pseudomonadota</taxon>
        <taxon>Gammaproteobacteria</taxon>
        <taxon>Candidatus Kentrum</taxon>
    </lineage>
</organism>
<accession>A0A451A841</accession>
<dbReference type="Gene3D" id="1.10.10.60">
    <property type="entry name" value="Homeodomain-like"/>
    <property type="match status" value="1"/>
</dbReference>
<dbReference type="GO" id="GO:0005829">
    <property type="term" value="C:cytosol"/>
    <property type="evidence" value="ECO:0007669"/>
    <property type="project" value="TreeGrafter"/>
</dbReference>
<sequence>MSRYTQLTQEQRYQTYALKKVGHTQAEIARTVGVHKSTISRELRRNSGRKGYRPKSKPKSWPVIASKPKTAPVPALRRRGSGVGGGGRGKEKYAIDRRYESRLS</sequence>